<dbReference type="EMBL" id="LR130778">
    <property type="protein sequence ID" value="VDN47001.1"/>
    <property type="molecule type" value="Genomic_DNA"/>
</dbReference>
<dbReference type="GO" id="GO:0007165">
    <property type="term" value="P:signal transduction"/>
    <property type="evidence" value="ECO:0007669"/>
    <property type="project" value="UniProtKB-KW"/>
</dbReference>
<evidence type="ECO:0000259" key="12">
    <source>
        <dbReference type="PROSITE" id="PS50111"/>
    </source>
</evidence>
<dbReference type="InterPro" id="IPR003660">
    <property type="entry name" value="HAMP_dom"/>
</dbReference>
<feature type="coiled-coil region" evidence="10">
    <location>
        <begin position="597"/>
        <end position="656"/>
    </location>
</feature>
<evidence type="ECO:0000256" key="8">
    <source>
        <dbReference type="ARBA" id="ARBA00029447"/>
    </source>
</evidence>
<evidence type="ECO:0000256" key="11">
    <source>
        <dbReference type="SAM" id="Phobius"/>
    </source>
</evidence>
<keyword evidence="6 11" id="KW-0472">Membrane</keyword>
<keyword evidence="3" id="KW-0145">Chemotaxis</keyword>
<name>A0A3P7PUY1_9FIRM</name>
<reference evidence="14 15" key="1">
    <citation type="submission" date="2018-09" db="EMBL/GenBank/DDBJ databases">
        <authorList>
            <person name="Postec A."/>
        </authorList>
    </citation>
    <scope>NUCLEOTIDE SEQUENCE [LARGE SCALE GENOMIC DNA]</scope>
    <source>
        <strain evidence="14">70B-A</strain>
    </source>
</reference>
<dbReference type="RefSeq" id="WP_125136408.1">
    <property type="nucleotide sequence ID" value="NZ_LR130778.1"/>
</dbReference>
<dbReference type="SMART" id="SM00304">
    <property type="entry name" value="HAMP"/>
    <property type="match status" value="1"/>
</dbReference>
<dbReference type="Gene3D" id="1.10.287.950">
    <property type="entry name" value="Methyl-accepting chemotaxis protein"/>
    <property type="match status" value="1"/>
</dbReference>
<comment type="subcellular location">
    <subcellularLocation>
        <location evidence="1">Cell membrane</location>
        <topology evidence="1">Multi-pass membrane protein</topology>
    </subcellularLocation>
</comment>
<dbReference type="CDD" id="cd12912">
    <property type="entry name" value="PDC2_MCP_like"/>
    <property type="match status" value="1"/>
</dbReference>
<dbReference type="CDD" id="cd06225">
    <property type="entry name" value="HAMP"/>
    <property type="match status" value="1"/>
</dbReference>
<evidence type="ECO:0000256" key="9">
    <source>
        <dbReference type="PROSITE-ProRule" id="PRU00284"/>
    </source>
</evidence>
<keyword evidence="5 11" id="KW-1133">Transmembrane helix</keyword>
<proteinExistence type="inferred from homology"/>
<keyword evidence="4 11" id="KW-0812">Transmembrane</keyword>
<keyword evidence="15" id="KW-1185">Reference proteome</keyword>
<dbReference type="OrthoDB" id="597657at2"/>
<protein>
    <submittedName>
        <fullName evidence="14">Methyl-accepting chemotaxis protein</fullName>
    </submittedName>
</protein>
<evidence type="ECO:0000256" key="1">
    <source>
        <dbReference type="ARBA" id="ARBA00004651"/>
    </source>
</evidence>
<dbReference type="InterPro" id="IPR029151">
    <property type="entry name" value="Sensor-like_sf"/>
</dbReference>
<dbReference type="SMART" id="SM00283">
    <property type="entry name" value="MA"/>
    <property type="match status" value="1"/>
</dbReference>
<feature type="transmembrane region" description="Helical" evidence="11">
    <location>
        <begin position="282"/>
        <end position="301"/>
    </location>
</feature>
<evidence type="ECO:0000256" key="7">
    <source>
        <dbReference type="ARBA" id="ARBA00023224"/>
    </source>
</evidence>
<evidence type="ECO:0000256" key="10">
    <source>
        <dbReference type="SAM" id="Coils"/>
    </source>
</evidence>
<dbReference type="InterPro" id="IPR004089">
    <property type="entry name" value="MCPsignal_dom"/>
</dbReference>
<evidence type="ECO:0000256" key="3">
    <source>
        <dbReference type="ARBA" id="ARBA00022500"/>
    </source>
</evidence>
<keyword evidence="7 9" id="KW-0807">Transducer</keyword>
<evidence type="ECO:0000256" key="5">
    <source>
        <dbReference type="ARBA" id="ARBA00022989"/>
    </source>
</evidence>
<comment type="similarity">
    <text evidence="8">Belongs to the methyl-accepting chemotaxis (MCP) protein family.</text>
</comment>
<dbReference type="GO" id="GO:0006935">
    <property type="term" value="P:chemotaxis"/>
    <property type="evidence" value="ECO:0007669"/>
    <property type="project" value="UniProtKB-KW"/>
</dbReference>
<accession>A0A3P7PUY1</accession>
<dbReference type="Pfam" id="PF00672">
    <property type="entry name" value="HAMP"/>
    <property type="match status" value="1"/>
</dbReference>
<dbReference type="SUPFAM" id="SSF103190">
    <property type="entry name" value="Sensory domain-like"/>
    <property type="match status" value="1"/>
</dbReference>
<dbReference type="Proteomes" id="UP000279029">
    <property type="component" value="Chromosome"/>
</dbReference>
<organism evidence="14 15">
    <name type="scientific">Petrocella atlantisensis</name>
    <dbReference type="NCBI Taxonomy" id="2173034"/>
    <lineage>
        <taxon>Bacteria</taxon>
        <taxon>Bacillati</taxon>
        <taxon>Bacillota</taxon>
        <taxon>Clostridia</taxon>
        <taxon>Lachnospirales</taxon>
        <taxon>Vallitaleaceae</taxon>
        <taxon>Petrocella</taxon>
    </lineage>
</organism>
<keyword evidence="2" id="KW-1003">Cell membrane</keyword>
<feature type="domain" description="HAMP" evidence="13">
    <location>
        <begin position="302"/>
        <end position="357"/>
    </location>
</feature>
<dbReference type="PANTHER" id="PTHR32089">
    <property type="entry name" value="METHYL-ACCEPTING CHEMOTAXIS PROTEIN MCPB"/>
    <property type="match status" value="1"/>
</dbReference>
<dbReference type="Pfam" id="PF02743">
    <property type="entry name" value="dCache_1"/>
    <property type="match status" value="1"/>
</dbReference>
<dbReference type="PROSITE" id="PS50111">
    <property type="entry name" value="CHEMOTAXIS_TRANSDUC_2"/>
    <property type="match status" value="1"/>
</dbReference>
<dbReference type="GO" id="GO:0005886">
    <property type="term" value="C:plasma membrane"/>
    <property type="evidence" value="ECO:0007669"/>
    <property type="project" value="UniProtKB-SubCell"/>
</dbReference>
<evidence type="ECO:0000256" key="6">
    <source>
        <dbReference type="ARBA" id="ARBA00023136"/>
    </source>
</evidence>
<sequence>MKSIKSKLVVYFSVLILLISASFGIVSLVIISRTVTENAEASLVLLAEEGAKLTESRIETGIQSLETIAKISEIESMDYEQQKSVMEKQMMASGFLALGVVSPNGTTNYHDGTTAELGDRAYVIKAFEGESNVSDVIISRVTNSAVLMFATPIKNNGEVVGVLVGRRDGNALSDITDDLGYGENGYAYMINDKGTVVAHIDREMVLNQFNPISALEEDPSMASLAVQFEKIISAENSVGRYTYNDMDLYIGYVPIEGTNWTIVITAHSGEVLQAIPTLQKSILITTAIILIISIALCYILGDSIVKPIIGIIEHSKKISNLDITEDVPQIYISKKDEVGSLAKAFQSVTDNLREFIKHISDTSQQVAASSEELTATSQQSAYAADEVARTIEEIAKSATEQAKDTENGVMRTDEISHIIEEDLEDMKQVDIAMRQLTLLKDEGTEVIMGLNTKTQNSNNAIEKIYHSTLETNESADKIGQASELIRSIAEQTNLLALNAAIEAARAGEAGKGFAVVADEIRKLAEESTTSVKDINDMLKKLQDNSKSSVKSMEEVQGIIKDQVESVRITESKFNGISKQVEDVKSIINRALDSVSTMDDKKNELAEIMQNLAAIAQENAAGSEETSATMEEQAASMAEISNASDALSRLAEDMQNKIAIFKY</sequence>
<dbReference type="CDD" id="cd12914">
    <property type="entry name" value="PDC1_DGC_like"/>
    <property type="match status" value="1"/>
</dbReference>
<dbReference type="PANTHER" id="PTHR32089:SF112">
    <property type="entry name" value="LYSOZYME-LIKE PROTEIN-RELATED"/>
    <property type="match status" value="1"/>
</dbReference>
<evidence type="ECO:0000313" key="14">
    <source>
        <dbReference type="EMBL" id="VDN47001.1"/>
    </source>
</evidence>
<dbReference type="InterPro" id="IPR033479">
    <property type="entry name" value="dCache_1"/>
</dbReference>
<gene>
    <name evidence="14" type="ORF">PATL70BA_1126</name>
</gene>
<dbReference type="PROSITE" id="PS50885">
    <property type="entry name" value="HAMP"/>
    <property type="match status" value="1"/>
</dbReference>
<feature type="domain" description="Methyl-accepting transducer" evidence="12">
    <location>
        <begin position="376"/>
        <end position="633"/>
    </location>
</feature>
<evidence type="ECO:0000313" key="15">
    <source>
        <dbReference type="Proteomes" id="UP000279029"/>
    </source>
</evidence>
<evidence type="ECO:0000256" key="2">
    <source>
        <dbReference type="ARBA" id="ARBA00022475"/>
    </source>
</evidence>
<dbReference type="Gene3D" id="3.30.450.20">
    <property type="entry name" value="PAS domain"/>
    <property type="match status" value="1"/>
</dbReference>
<keyword evidence="10" id="KW-0175">Coiled coil</keyword>
<evidence type="ECO:0000256" key="4">
    <source>
        <dbReference type="ARBA" id="ARBA00022692"/>
    </source>
</evidence>
<dbReference type="KEGG" id="cbar:PATL70BA_1126"/>
<evidence type="ECO:0000259" key="13">
    <source>
        <dbReference type="PROSITE" id="PS50885"/>
    </source>
</evidence>
<dbReference type="Pfam" id="PF00015">
    <property type="entry name" value="MCPsignal"/>
    <property type="match status" value="1"/>
</dbReference>
<dbReference type="AlphaFoldDB" id="A0A3P7PUY1"/>
<dbReference type="SUPFAM" id="SSF58104">
    <property type="entry name" value="Methyl-accepting chemotaxis protein (MCP) signaling domain"/>
    <property type="match status" value="1"/>
</dbReference>